<keyword evidence="3" id="KW-0479">Metal-binding</keyword>
<dbReference type="FunFam" id="3.90.850.10:FF:000008">
    <property type="entry name" value="FAA hydrolase family protein"/>
    <property type="match status" value="1"/>
</dbReference>
<comment type="caution">
    <text evidence="5">The sequence shown here is derived from an EMBL/GenBank/DDBJ whole genome shotgun (WGS) entry which is preliminary data.</text>
</comment>
<dbReference type="Pfam" id="PF01557">
    <property type="entry name" value="FAA_hydrolase"/>
    <property type="match status" value="1"/>
</dbReference>
<sequence length="299" mass="32861">MKLLSFRNSRGKRSYGIRTERGIVDLGSRLGERFPSLRSLLAVTGGVALARHHEAAAPDYQEDEVSFLPVIEHPNKIFCVGMNYAAKRQEFNETNPAPTLFVRFPDSQTGHRCPVIKPAHSREFDYEGELAVIIGTGGRGIRREDALLHVAGYACYMDGSARDWQHTWFTAGKNWRETGAFGPWMVTSDELPDPQQLQLRTFLNGQQVQDDSTANMIHPVAALIEYISTFSALSPGDVIITGSPGGVGKKRVPPLFMKAGDTIEVEISGIGRLCNVIADEVLEPFEGYELPEAAETAAA</sequence>
<dbReference type="OrthoDB" id="9805307at2"/>
<name>A0A4V2SFZ2_RUBGE</name>
<dbReference type="EMBL" id="SLXD01000015">
    <property type="protein sequence ID" value="TCO99257.1"/>
    <property type="molecule type" value="Genomic_DNA"/>
</dbReference>
<evidence type="ECO:0000313" key="5">
    <source>
        <dbReference type="EMBL" id="TCO99257.1"/>
    </source>
</evidence>
<dbReference type="GO" id="GO:0003824">
    <property type="term" value="F:catalytic activity"/>
    <property type="evidence" value="ECO:0007669"/>
    <property type="project" value="InterPro"/>
</dbReference>
<protein>
    <submittedName>
        <fullName evidence="5">2-keto-4-pentenoate hydratase/2-oxohepta-3-ene-1,7-dioic acid hydratase in catechol pathway</fullName>
    </submittedName>
</protein>
<dbReference type="Proteomes" id="UP000295106">
    <property type="component" value="Unassembled WGS sequence"/>
</dbReference>
<dbReference type="PANTHER" id="PTHR42796:SF4">
    <property type="entry name" value="FUMARYLACETOACETATE HYDROLASE DOMAIN-CONTAINING PROTEIN 2A"/>
    <property type="match status" value="1"/>
</dbReference>
<organism evidence="5 6">
    <name type="scientific">Rubrivivax gelatinosus</name>
    <name type="common">Rhodocyclus gelatinosus</name>
    <name type="synonym">Rhodopseudomonas gelatinosa</name>
    <dbReference type="NCBI Taxonomy" id="28068"/>
    <lineage>
        <taxon>Bacteria</taxon>
        <taxon>Pseudomonadati</taxon>
        <taxon>Pseudomonadota</taxon>
        <taxon>Betaproteobacteria</taxon>
        <taxon>Burkholderiales</taxon>
        <taxon>Sphaerotilaceae</taxon>
        <taxon>Rubrivivax</taxon>
    </lineage>
</organism>
<gene>
    <name evidence="5" type="ORF">EV684_11550</name>
</gene>
<dbReference type="RefSeq" id="WP_132649226.1">
    <property type="nucleotide sequence ID" value="NZ_CP181386.1"/>
</dbReference>
<dbReference type="InterPro" id="IPR036663">
    <property type="entry name" value="Fumarylacetoacetase_C_sf"/>
</dbReference>
<dbReference type="GeneID" id="99685261"/>
<dbReference type="PANTHER" id="PTHR42796">
    <property type="entry name" value="FUMARYLACETOACETATE HYDROLASE DOMAIN-CONTAINING PROTEIN 2A-RELATED"/>
    <property type="match status" value="1"/>
</dbReference>
<evidence type="ECO:0000256" key="2">
    <source>
        <dbReference type="ARBA" id="ARBA00010211"/>
    </source>
</evidence>
<dbReference type="AlphaFoldDB" id="A0A4V2SFZ2"/>
<dbReference type="GO" id="GO:0046872">
    <property type="term" value="F:metal ion binding"/>
    <property type="evidence" value="ECO:0007669"/>
    <property type="project" value="UniProtKB-KW"/>
</dbReference>
<evidence type="ECO:0000313" key="6">
    <source>
        <dbReference type="Proteomes" id="UP000295106"/>
    </source>
</evidence>
<comment type="cofactor">
    <cofactor evidence="1">
        <name>Mg(2+)</name>
        <dbReference type="ChEBI" id="CHEBI:18420"/>
    </cofactor>
</comment>
<accession>A0A4V2SFZ2</accession>
<reference evidence="5 6" key="1">
    <citation type="submission" date="2019-03" db="EMBL/GenBank/DDBJ databases">
        <title>Genomic Encyclopedia of Type Strains, Phase IV (KMG-IV): sequencing the most valuable type-strain genomes for metagenomic binning, comparative biology and taxonomic classification.</title>
        <authorList>
            <person name="Goeker M."/>
        </authorList>
    </citation>
    <scope>NUCLEOTIDE SEQUENCE [LARGE SCALE GENOMIC DNA]</scope>
    <source>
        <strain evidence="5 6">DSM 1709</strain>
    </source>
</reference>
<dbReference type="SUPFAM" id="SSF56529">
    <property type="entry name" value="FAH"/>
    <property type="match status" value="1"/>
</dbReference>
<dbReference type="GO" id="GO:0044281">
    <property type="term" value="P:small molecule metabolic process"/>
    <property type="evidence" value="ECO:0007669"/>
    <property type="project" value="UniProtKB-ARBA"/>
</dbReference>
<dbReference type="InterPro" id="IPR011234">
    <property type="entry name" value="Fumarylacetoacetase-like_C"/>
</dbReference>
<dbReference type="InterPro" id="IPR051121">
    <property type="entry name" value="FAH"/>
</dbReference>
<proteinExistence type="inferred from homology"/>
<feature type="domain" description="Fumarylacetoacetase-like C-terminal" evidence="4">
    <location>
        <begin position="76"/>
        <end position="277"/>
    </location>
</feature>
<evidence type="ECO:0000256" key="3">
    <source>
        <dbReference type="ARBA" id="ARBA00022723"/>
    </source>
</evidence>
<comment type="similarity">
    <text evidence="2">Belongs to the FAH family.</text>
</comment>
<dbReference type="Gene3D" id="3.90.850.10">
    <property type="entry name" value="Fumarylacetoacetase-like, C-terminal domain"/>
    <property type="match status" value="1"/>
</dbReference>
<evidence type="ECO:0000259" key="4">
    <source>
        <dbReference type="Pfam" id="PF01557"/>
    </source>
</evidence>
<evidence type="ECO:0000256" key="1">
    <source>
        <dbReference type="ARBA" id="ARBA00001946"/>
    </source>
</evidence>